<dbReference type="InterPro" id="IPR058525">
    <property type="entry name" value="DUF8212"/>
</dbReference>
<sequence>MRLLNTRTGQFVENIDPKVTRYAILSHVWDIRGEQSYQQVLAIWQKASRSSTSSQVSVKGRCKNASAISILDSPELSVKIRGFCAIAHQHGYGLGWMDSCCIDKTSSAELTEAINSMYLWYRKADVCYAYLADVHDDPNSSPYRPSERLCHEILSTRWHTRGWTLQELIAPENVLFLTHTWRVIDSKLSLAPLLEQATGVSVAVLIGEATVESMSVACRMSWASKRQTTRIEDEAYSLLGIFGVYMPTIYGEGRNAFLRLQQEIIKTIPDQSIFAWGGQKGRSSLDSLIGDLTRSYKWMHAPRWKPSGLLADSPRCFESAGNIVPVSDAEFASAIGGDVRPASLPDTHCNFTPEGAHIQLFWYPLHPELAARLLPHGESSARHSSPTRDLLPAGHTYPRDTVHLLALLRCRNRDDGSILARLFGVSDLTPGSVLDSIHDRTKLSIRGYASTEYTVLRLLPAYRARKTEAANVSTRSLLPMRPSTMPLVINPILDTLPADDLEHPNERNWSATSQVKLSPWCGDALRVMEIKESSRTYQQGHAVTADAFSGRSSTRVGYQLLLEHQRTVLSSSSLKWVLTSRICVYLIRDTDIYRNISVRHQSVLTGPLRPGNQRYKYSSRPIDVEVAPAIDEDPVVSFLYGLRSSTALDSARRFDYSLPEHTGMPFSYLRISARSTNTTSDGPGHSTSNGRSVSDVEREGRICDIWLNVQCCGSDARAGLEAGWELESVFPVDEERAPWTVLMPVQDAGQRQSVIAA</sequence>
<dbReference type="Proteomes" id="UP001215151">
    <property type="component" value="Unassembled WGS sequence"/>
</dbReference>
<gene>
    <name evidence="3" type="ORF">ONZ51_g2965</name>
</gene>
<evidence type="ECO:0000313" key="4">
    <source>
        <dbReference type="Proteomes" id="UP001215151"/>
    </source>
</evidence>
<feature type="domain" description="DUF8212" evidence="2">
    <location>
        <begin position="255"/>
        <end position="424"/>
    </location>
</feature>
<organism evidence="3 4">
    <name type="scientific">Trametes cubensis</name>
    <dbReference type="NCBI Taxonomy" id="1111947"/>
    <lineage>
        <taxon>Eukaryota</taxon>
        <taxon>Fungi</taxon>
        <taxon>Dikarya</taxon>
        <taxon>Basidiomycota</taxon>
        <taxon>Agaricomycotina</taxon>
        <taxon>Agaricomycetes</taxon>
        <taxon>Polyporales</taxon>
        <taxon>Polyporaceae</taxon>
        <taxon>Trametes</taxon>
    </lineage>
</organism>
<evidence type="ECO:0000259" key="1">
    <source>
        <dbReference type="Pfam" id="PF06985"/>
    </source>
</evidence>
<feature type="domain" description="Heterokaryon incompatibility" evidence="1">
    <location>
        <begin position="22"/>
        <end position="137"/>
    </location>
</feature>
<comment type="caution">
    <text evidence="3">The sequence shown here is derived from an EMBL/GenBank/DDBJ whole genome shotgun (WGS) entry which is preliminary data.</text>
</comment>
<name>A0AAD7U105_9APHY</name>
<dbReference type="PANTHER" id="PTHR10622">
    <property type="entry name" value="HET DOMAIN-CONTAINING PROTEIN"/>
    <property type="match status" value="1"/>
</dbReference>
<dbReference type="EMBL" id="JAPEVG010000050">
    <property type="protein sequence ID" value="KAJ8489333.1"/>
    <property type="molecule type" value="Genomic_DNA"/>
</dbReference>
<proteinExistence type="predicted"/>
<dbReference type="PANTHER" id="PTHR10622:SF10">
    <property type="entry name" value="HET DOMAIN-CONTAINING PROTEIN"/>
    <property type="match status" value="1"/>
</dbReference>
<dbReference type="Pfam" id="PF06985">
    <property type="entry name" value="HET"/>
    <property type="match status" value="1"/>
</dbReference>
<evidence type="ECO:0008006" key="5">
    <source>
        <dbReference type="Google" id="ProtNLM"/>
    </source>
</evidence>
<evidence type="ECO:0000313" key="3">
    <source>
        <dbReference type="EMBL" id="KAJ8489333.1"/>
    </source>
</evidence>
<protein>
    <recommendedName>
        <fullName evidence="5">Heterokaryon incompatibility domain-containing protein</fullName>
    </recommendedName>
</protein>
<accession>A0AAD7U105</accession>
<dbReference type="AlphaFoldDB" id="A0AAD7U105"/>
<keyword evidence="4" id="KW-1185">Reference proteome</keyword>
<reference evidence="3" key="1">
    <citation type="submission" date="2022-11" db="EMBL/GenBank/DDBJ databases">
        <title>Genome Sequence of Cubamyces cubensis.</title>
        <authorList>
            <person name="Buettner E."/>
        </authorList>
    </citation>
    <scope>NUCLEOTIDE SEQUENCE</scope>
    <source>
        <strain evidence="3">MPL-01</strain>
    </source>
</reference>
<dbReference type="InterPro" id="IPR010730">
    <property type="entry name" value="HET"/>
</dbReference>
<evidence type="ECO:0000259" key="2">
    <source>
        <dbReference type="Pfam" id="PF26640"/>
    </source>
</evidence>
<dbReference type="Pfam" id="PF26640">
    <property type="entry name" value="DUF8212"/>
    <property type="match status" value="1"/>
</dbReference>